<evidence type="ECO:0000313" key="6">
    <source>
        <dbReference type="EMBL" id="MBO8464604.1"/>
    </source>
</evidence>
<evidence type="ECO:0000256" key="4">
    <source>
        <dbReference type="ARBA" id="ARBA00022898"/>
    </source>
</evidence>
<dbReference type="Pfam" id="PF00155">
    <property type="entry name" value="Aminotran_1_2"/>
    <property type="match status" value="1"/>
</dbReference>
<dbReference type="PANTHER" id="PTHR42790">
    <property type="entry name" value="AMINOTRANSFERASE"/>
    <property type="match status" value="1"/>
</dbReference>
<name>A0A9D9I3J0_9BACT</name>
<dbReference type="GO" id="GO:0008483">
    <property type="term" value="F:transaminase activity"/>
    <property type="evidence" value="ECO:0007669"/>
    <property type="project" value="UniProtKB-KW"/>
</dbReference>
<dbReference type="SUPFAM" id="SSF53383">
    <property type="entry name" value="PLP-dependent transferases"/>
    <property type="match status" value="1"/>
</dbReference>
<accession>A0A9D9I3J0</accession>
<dbReference type="InterPro" id="IPR050859">
    <property type="entry name" value="Class-I_PLP-dep_aminotransf"/>
</dbReference>
<dbReference type="GO" id="GO:0030170">
    <property type="term" value="F:pyridoxal phosphate binding"/>
    <property type="evidence" value="ECO:0007669"/>
    <property type="project" value="InterPro"/>
</dbReference>
<organism evidence="6 7">
    <name type="scientific">Candidatus Merdivivens pullistercoris</name>
    <dbReference type="NCBI Taxonomy" id="2840873"/>
    <lineage>
        <taxon>Bacteria</taxon>
        <taxon>Pseudomonadati</taxon>
        <taxon>Bacteroidota</taxon>
        <taxon>Bacteroidia</taxon>
        <taxon>Bacteroidales</taxon>
        <taxon>Muribaculaceae</taxon>
        <taxon>Muribaculaceae incertae sedis</taxon>
        <taxon>Candidatus Merdivivens</taxon>
    </lineage>
</organism>
<protein>
    <submittedName>
        <fullName evidence="6">PLP-dependent aminotransferase family protein</fullName>
    </submittedName>
</protein>
<gene>
    <name evidence="6" type="ORF">IAB93_01245</name>
</gene>
<evidence type="ECO:0000256" key="2">
    <source>
        <dbReference type="ARBA" id="ARBA00022576"/>
    </source>
</evidence>
<dbReference type="InterPro" id="IPR004839">
    <property type="entry name" value="Aminotransferase_I/II_large"/>
</dbReference>
<keyword evidence="2 6" id="KW-0032">Aminotransferase</keyword>
<evidence type="ECO:0000256" key="3">
    <source>
        <dbReference type="ARBA" id="ARBA00022679"/>
    </source>
</evidence>
<evidence type="ECO:0000256" key="1">
    <source>
        <dbReference type="ARBA" id="ARBA00001933"/>
    </source>
</evidence>
<dbReference type="GO" id="GO:1901605">
    <property type="term" value="P:alpha-amino acid metabolic process"/>
    <property type="evidence" value="ECO:0007669"/>
    <property type="project" value="TreeGrafter"/>
</dbReference>
<comment type="caution">
    <text evidence="6">The sequence shown here is derived from an EMBL/GenBank/DDBJ whole genome shotgun (WGS) entry which is preliminary data.</text>
</comment>
<dbReference type="InterPro" id="IPR015421">
    <property type="entry name" value="PyrdxlP-dep_Trfase_major"/>
</dbReference>
<dbReference type="PANTHER" id="PTHR42790:SF19">
    <property type="entry name" value="KYNURENINE_ALPHA-AMINOADIPATE AMINOTRANSFERASE, MITOCHONDRIAL"/>
    <property type="match status" value="1"/>
</dbReference>
<dbReference type="EMBL" id="JADIME010000013">
    <property type="protein sequence ID" value="MBO8464604.1"/>
    <property type="molecule type" value="Genomic_DNA"/>
</dbReference>
<reference evidence="6" key="1">
    <citation type="submission" date="2020-10" db="EMBL/GenBank/DDBJ databases">
        <authorList>
            <person name="Gilroy R."/>
        </authorList>
    </citation>
    <scope>NUCLEOTIDE SEQUENCE</scope>
    <source>
        <strain evidence="6">10037</strain>
    </source>
</reference>
<keyword evidence="3" id="KW-0808">Transferase</keyword>
<dbReference type="InterPro" id="IPR015422">
    <property type="entry name" value="PyrdxlP-dep_Trfase_small"/>
</dbReference>
<dbReference type="AlphaFoldDB" id="A0A9D9I3J0"/>
<dbReference type="Gene3D" id="3.40.640.10">
    <property type="entry name" value="Type I PLP-dependent aspartate aminotransferase-like (Major domain)"/>
    <property type="match status" value="1"/>
</dbReference>
<comment type="cofactor">
    <cofactor evidence="1">
        <name>pyridoxal 5'-phosphate</name>
        <dbReference type="ChEBI" id="CHEBI:597326"/>
    </cofactor>
</comment>
<reference evidence="6" key="2">
    <citation type="journal article" date="2021" name="PeerJ">
        <title>Extensive microbial diversity within the chicken gut microbiome revealed by metagenomics and culture.</title>
        <authorList>
            <person name="Gilroy R."/>
            <person name="Ravi A."/>
            <person name="Getino M."/>
            <person name="Pursley I."/>
            <person name="Horton D.L."/>
            <person name="Alikhan N.F."/>
            <person name="Baker D."/>
            <person name="Gharbi K."/>
            <person name="Hall N."/>
            <person name="Watson M."/>
            <person name="Adriaenssens E.M."/>
            <person name="Foster-Nyarko E."/>
            <person name="Jarju S."/>
            <person name="Secka A."/>
            <person name="Antonio M."/>
            <person name="Oren A."/>
            <person name="Chaudhuri R.R."/>
            <person name="La Ragione R."/>
            <person name="Hildebrand F."/>
            <person name="Pallen M.J."/>
        </authorList>
    </citation>
    <scope>NUCLEOTIDE SEQUENCE</scope>
    <source>
        <strain evidence="6">10037</strain>
    </source>
</reference>
<dbReference type="Gene3D" id="3.90.1150.10">
    <property type="entry name" value="Aspartate Aminotransferase, domain 1"/>
    <property type="match status" value="1"/>
</dbReference>
<dbReference type="Proteomes" id="UP000823597">
    <property type="component" value="Unassembled WGS sequence"/>
</dbReference>
<dbReference type="InterPro" id="IPR015424">
    <property type="entry name" value="PyrdxlP-dep_Trfase"/>
</dbReference>
<evidence type="ECO:0000313" key="7">
    <source>
        <dbReference type="Proteomes" id="UP000823597"/>
    </source>
</evidence>
<keyword evidence="4" id="KW-0663">Pyridoxal phosphate</keyword>
<proteinExistence type="predicted"/>
<sequence>MDVQIDYGRLFSDDGAAFVPSPVRAIFKNYDFSRIISFAGGYPSPDTFRTDDILAAARDAFRAYGPGILQYGATEGAMQLRQAVSRKYGVPVDNIRITTSSQQGIDLCARIFVNPGDAVFVSQPTFLGAIQSFRSYRANIIGVKDTGFQAAITKARDEGLVPKFIYVIPDFNNPTGETLSLEARREIIGVARKESLMIIEDSPYRELRFSGEDVPSMYSMAPDCVLHLGSFSKILAPGFRLGWVFGPRQVLAQLVACKQSVDLCPPMLDQYIAAGLLDDGRLHDNLRNTVELYRGKRDFMLRMLEKYMPSGVSWTRPEGGLFIFLALPEAIDTVALYDRALSAGVAYVSGAFFHTDGSGRNTMRLNYSFMDKDRIEEGVRILAGLFRDCIV</sequence>
<feature type="domain" description="Aminotransferase class I/classII large" evidence="5">
    <location>
        <begin position="49"/>
        <end position="380"/>
    </location>
</feature>
<evidence type="ECO:0000259" key="5">
    <source>
        <dbReference type="Pfam" id="PF00155"/>
    </source>
</evidence>
<dbReference type="CDD" id="cd00609">
    <property type="entry name" value="AAT_like"/>
    <property type="match status" value="1"/>
</dbReference>